<dbReference type="Pfam" id="PF03572">
    <property type="entry name" value="Peptidase_S41"/>
    <property type="match status" value="1"/>
</dbReference>
<dbReference type="Gene3D" id="3.90.226.10">
    <property type="entry name" value="2-enoyl-CoA Hydratase, Chain A, domain 1"/>
    <property type="match status" value="1"/>
</dbReference>
<feature type="chain" id="PRO_5046468155" evidence="1">
    <location>
        <begin position="17"/>
        <end position="517"/>
    </location>
</feature>
<comment type="caution">
    <text evidence="3">The sequence shown here is derived from an EMBL/GenBank/DDBJ whole genome shotgun (WGS) entry which is preliminary data.</text>
</comment>
<gene>
    <name evidence="3" type="ORF">OL497_20795</name>
</gene>
<evidence type="ECO:0000313" key="3">
    <source>
        <dbReference type="EMBL" id="MCW3486352.1"/>
    </source>
</evidence>
<dbReference type="InterPro" id="IPR029045">
    <property type="entry name" value="ClpP/crotonase-like_dom_sf"/>
</dbReference>
<proteinExistence type="predicted"/>
<keyword evidence="1" id="KW-0732">Signal</keyword>
<dbReference type="InterPro" id="IPR005151">
    <property type="entry name" value="Tail-specific_protease"/>
</dbReference>
<evidence type="ECO:0000313" key="4">
    <source>
        <dbReference type="Proteomes" id="UP001207742"/>
    </source>
</evidence>
<reference evidence="3 4" key="1">
    <citation type="submission" date="2022-10" db="EMBL/GenBank/DDBJ databases">
        <title>Chitinophaga nivalis PC15 sp. nov., isolated from Pyeongchang county, South Korea.</title>
        <authorList>
            <person name="Trinh H.N."/>
        </authorList>
    </citation>
    <scope>NUCLEOTIDE SEQUENCE [LARGE SCALE GENOMIC DNA]</scope>
    <source>
        <strain evidence="3 4">PC14</strain>
    </source>
</reference>
<dbReference type="RefSeq" id="WP_264733168.1">
    <property type="nucleotide sequence ID" value="NZ_JAPDNR010000001.1"/>
</dbReference>
<dbReference type="EMBL" id="JAPDNS010000002">
    <property type="protein sequence ID" value="MCW3486352.1"/>
    <property type="molecule type" value="Genomic_DNA"/>
</dbReference>
<name>A0ABT3IQU1_9BACT</name>
<evidence type="ECO:0000259" key="2">
    <source>
        <dbReference type="Pfam" id="PF03572"/>
    </source>
</evidence>
<dbReference type="SUPFAM" id="SSF52096">
    <property type="entry name" value="ClpP/crotonase"/>
    <property type="match status" value="1"/>
</dbReference>
<keyword evidence="4" id="KW-1185">Reference proteome</keyword>
<feature type="domain" description="Tail specific protease" evidence="2">
    <location>
        <begin position="289"/>
        <end position="441"/>
    </location>
</feature>
<sequence>MKKVLFLLLFAHQVNAQSTKPASLQPPQQSDSLSIVNRQLAPGEMKKDLQLFLDIRKKANSGLYRYRSVKQIDSIYQWAFNQVRQPMSTTDFFKVIVQLTDFEGSCHNYTEPGGDLVKYFNRQRSFFPFALKYVEGNIIFNSKTPQIPVGARIVSINGVADKALMSSFYKYLTADGYTTTQKWSNSVNTSYGIRYLYEYGLKDSYTIRFIAPGATEPQTVTIPAVSLEERKANLALRYSAPVDSLIDYNVQPKYSFKMANPATGLLNLRIFTMADDANDPAFPVYVKFIDSVFQVLSTNNIPNLILDIRGNPGGSDPTFEQPMMYLTDASFKENTLAYTIFGNGIPYEKYFWGVSTSERMDSAAKVAGKAMLQDYFPVFRNGRNIQDSKHNPVYLPKQPRFKGKLYLLIDENVASAASHLASLVKAYANNVTIVGVETVGGYYYHNGHMGLIYELPYSKIKTKFSIVHVEQDAPLKPDQPEGRGIIPHHTVWTSFNDFMQQRDTQMEYVHKLIGGQF</sequence>
<evidence type="ECO:0000256" key="1">
    <source>
        <dbReference type="SAM" id="SignalP"/>
    </source>
</evidence>
<accession>A0ABT3IQU1</accession>
<organism evidence="3 4">
    <name type="scientific">Chitinophaga nivalis</name>
    <dbReference type="NCBI Taxonomy" id="2991709"/>
    <lineage>
        <taxon>Bacteria</taxon>
        <taxon>Pseudomonadati</taxon>
        <taxon>Bacteroidota</taxon>
        <taxon>Chitinophagia</taxon>
        <taxon>Chitinophagales</taxon>
        <taxon>Chitinophagaceae</taxon>
        <taxon>Chitinophaga</taxon>
    </lineage>
</organism>
<protein>
    <submittedName>
        <fullName evidence="3">S41 family peptidase</fullName>
    </submittedName>
</protein>
<dbReference type="Proteomes" id="UP001207742">
    <property type="component" value="Unassembled WGS sequence"/>
</dbReference>
<feature type="signal peptide" evidence="1">
    <location>
        <begin position="1"/>
        <end position="16"/>
    </location>
</feature>